<organism evidence="1 2">
    <name type="scientific">Rhizobium phage RHEph04</name>
    <dbReference type="NCBI Taxonomy" id="1220604"/>
    <lineage>
        <taxon>Viruses</taxon>
        <taxon>Duplodnaviria</taxon>
        <taxon>Heunggongvirae</taxon>
        <taxon>Uroviricota</taxon>
        <taxon>Caudoviricetes</taxon>
        <taxon>Kleczkowskavirus</taxon>
        <taxon>Kleczkowskavirus RHEph4</taxon>
    </lineage>
</organism>
<sequence>MSEIKSLHDAYRKIISVSHSRVGKRSLGIDYAALYAKYGLELPNATSRETVTQEARTQALYVRSNLSGWRGDEAKVVKALLDKITGKA</sequence>
<evidence type="ECO:0000313" key="2">
    <source>
        <dbReference type="Proteomes" id="UP000011153"/>
    </source>
</evidence>
<accession>L7TL02</accession>
<protein>
    <submittedName>
        <fullName evidence="1">Uncharacterized protein</fullName>
    </submittedName>
</protein>
<proteinExistence type="predicted"/>
<name>L7TL02_9CAUD</name>
<gene>
    <name evidence="1" type="ORF">RHEph04_gp059</name>
</gene>
<dbReference type="Proteomes" id="UP000011153">
    <property type="component" value="Segment"/>
</dbReference>
<keyword evidence="2" id="KW-1185">Reference proteome</keyword>
<dbReference type="EMBL" id="JX483876">
    <property type="protein sequence ID" value="AGC35745.1"/>
    <property type="molecule type" value="Genomic_DNA"/>
</dbReference>
<reference evidence="1 2" key="1">
    <citation type="journal article" date="2013" name="Appl. Environ. Microbiol.">
        <title>Narrow Host-Range Bacteriophages that Infect Rhizobium etli associate with Distinct Genomic Types.</title>
        <authorList>
            <person name="Santamaria R.I."/>
            <person name="Bustos P."/>
            <person name="Sepulveda-Robles O."/>
            <person name="Lozano L."/>
            <person name="Rodriguez C."/>
            <person name="Fernandez J.L."/>
            <person name="Juarez S."/>
            <person name="Kameyama L."/>
            <person name="Guarneros G."/>
            <person name="Davila G."/>
            <person name="Gonzalez V."/>
        </authorList>
    </citation>
    <scope>NUCLEOTIDE SEQUENCE [LARGE SCALE GENOMIC DNA]</scope>
</reference>
<evidence type="ECO:0000313" key="1">
    <source>
        <dbReference type="EMBL" id="AGC35745.1"/>
    </source>
</evidence>